<accession>A0A073CGA2</accession>
<comment type="similarity">
    <text evidence="2 9 10">Belongs to the CRISPR-associated endoribonuclease Cas2 protein family.</text>
</comment>
<dbReference type="RefSeq" id="WP_042153612.1">
    <property type="nucleotide sequence ID" value="NZ_CM002803.1"/>
</dbReference>
<evidence type="ECO:0000256" key="1">
    <source>
        <dbReference type="ARBA" id="ARBA00001946"/>
    </source>
</evidence>
<evidence type="ECO:0000256" key="4">
    <source>
        <dbReference type="ARBA" id="ARBA00022723"/>
    </source>
</evidence>
<dbReference type="EMBL" id="CM002803">
    <property type="protein sequence ID" value="KEI66713.1"/>
    <property type="molecule type" value="Genomic_DNA"/>
</dbReference>
<feature type="binding site" evidence="9">
    <location>
        <position position="9"/>
    </location>
    <ligand>
        <name>Mg(2+)</name>
        <dbReference type="ChEBI" id="CHEBI:18420"/>
        <note>catalytic</note>
    </ligand>
</feature>
<dbReference type="PIRSF" id="PIRSF032582">
    <property type="entry name" value="Cas2"/>
    <property type="match status" value="1"/>
</dbReference>
<dbReference type="GO" id="GO:0046872">
    <property type="term" value="F:metal ion binding"/>
    <property type="evidence" value="ECO:0007669"/>
    <property type="project" value="UniProtKB-UniRule"/>
</dbReference>
<keyword evidence="12" id="KW-1185">Reference proteome</keyword>
<comment type="function">
    <text evidence="9">CRISPR (clustered regularly interspaced short palindromic repeat), is an adaptive immune system that provides protection against mobile genetic elements (viruses, transposable elements and conjugative plasmids). CRISPR clusters contain sequences complementary to antecedent mobile elements and target invading nucleic acids. CRISPR clusters are transcribed and processed into CRISPR RNA (crRNA). Functions as a ssRNA-specific endoribonuclease. Involved in the integration of spacer DNA into the CRISPR cassette.</text>
</comment>
<dbReference type="CDD" id="cd09725">
    <property type="entry name" value="Cas2_I_II_III"/>
    <property type="match status" value="1"/>
</dbReference>
<protein>
    <recommendedName>
        <fullName evidence="9">CRISPR-associated endoribonuclease Cas2</fullName>
        <ecNumber evidence="9">3.1.-.-</ecNumber>
    </recommendedName>
</protein>
<organism evidence="11 12">
    <name type="scientific">Planktothrix agardhii (strain NIVA-CYA 126/8)</name>
    <dbReference type="NCBI Taxonomy" id="388467"/>
    <lineage>
        <taxon>Bacteria</taxon>
        <taxon>Bacillati</taxon>
        <taxon>Cyanobacteriota</taxon>
        <taxon>Cyanophyceae</taxon>
        <taxon>Oscillatoriophycideae</taxon>
        <taxon>Oscillatoriales</taxon>
        <taxon>Microcoleaceae</taxon>
        <taxon>Planktothrix</taxon>
    </lineage>
</organism>
<keyword evidence="5 9" id="KW-0255">Endonuclease</keyword>
<dbReference type="SUPFAM" id="SSF143430">
    <property type="entry name" value="TTP0101/SSO1404-like"/>
    <property type="match status" value="1"/>
</dbReference>
<dbReference type="GO" id="GO:0016787">
    <property type="term" value="F:hydrolase activity"/>
    <property type="evidence" value="ECO:0007669"/>
    <property type="project" value="UniProtKB-KW"/>
</dbReference>
<dbReference type="PATRIC" id="fig|388467.6.peg.1651"/>
<evidence type="ECO:0000256" key="2">
    <source>
        <dbReference type="ARBA" id="ARBA00009959"/>
    </source>
</evidence>
<evidence type="ECO:0000256" key="8">
    <source>
        <dbReference type="ARBA" id="ARBA00023118"/>
    </source>
</evidence>
<dbReference type="HOGENOM" id="CLU_161124_3_3_3"/>
<evidence type="ECO:0000256" key="9">
    <source>
        <dbReference type="HAMAP-Rule" id="MF_01471"/>
    </source>
</evidence>
<proteinExistence type="inferred from homology"/>
<evidence type="ECO:0000313" key="12">
    <source>
        <dbReference type="Proteomes" id="UP000027395"/>
    </source>
</evidence>
<keyword evidence="8 9" id="KW-0051">Antiviral defense</keyword>
<name>A0A073CGA2_PLAA1</name>
<dbReference type="PANTHER" id="PTHR34405">
    <property type="entry name" value="CRISPR-ASSOCIATED ENDORIBONUCLEASE CAS2"/>
    <property type="match status" value="1"/>
</dbReference>
<evidence type="ECO:0000256" key="5">
    <source>
        <dbReference type="ARBA" id="ARBA00022759"/>
    </source>
</evidence>
<dbReference type="EC" id="3.1.-.-" evidence="9"/>
<dbReference type="AlphaFoldDB" id="A0A073CGA2"/>
<comment type="subunit">
    <text evidence="9">Homodimer, forms a heterotetramer with a Cas1 homodimer.</text>
</comment>
<evidence type="ECO:0000256" key="3">
    <source>
        <dbReference type="ARBA" id="ARBA00022722"/>
    </source>
</evidence>
<dbReference type="GO" id="GO:0004521">
    <property type="term" value="F:RNA endonuclease activity"/>
    <property type="evidence" value="ECO:0007669"/>
    <property type="project" value="UniProtKB-UniRule"/>
</dbReference>
<sequence length="93" mass="11015">MLFYIVAYDIPCDKRRRKVAELLEGYGRRVQYSVFECVLAQSKYIELQKRLKKQVNLAEDNLRFYPLSRHTWGSVEIWGQGPEITEYPSSIII</sequence>
<dbReference type="STRING" id="388467.A19Y_1710"/>
<evidence type="ECO:0000256" key="7">
    <source>
        <dbReference type="ARBA" id="ARBA00022842"/>
    </source>
</evidence>
<evidence type="ECO:0000256" key="6">
    <source>
        <dbReference type="ARBA" id="ARBA00022801"/>
    </source>
</evidence>
<keyword evidence="6 9" id="KW-0378">Hydrolase</keyword>
<dbReference type="PANTHER" id="PTHR34405:SF3">
    <property type="entry name" value="CRISPR-ASSOCIATED ENDORIBONUCLEASE CAS2 3"/>
    <property type="match status" value="1"/>
</dbReference>
<dbReference type="NCBIfam" id="TIGR01573">
    <property type="entry name" value="cas2"/>
    <property type="match status" value="1"/>
</dbReference>
<evidence type="ECO:0000256" key="10">
    <source>
        <dbReference type="PIRNR" id="PIRNR032582"/>
    </source>
</evidence>
<dbReference type="Gene3D" id="3.30.70.240">
    <property type="match status" value="1"/>
</dbReference>
<dbReference type="GO" id="GO:0043571">
    <property type="term" value="P:maintenance of CRISPR repeat elements"/>
    <property type="evidence" value="ECO:0007669"/>
    <property type="project" value="UniProtKB-UniRule"/>
</dbReference>
<dbReference type="Pfam" id="PF09827">
    <property type="entry name" value="CRISPR_Cas2"/>
    <property type="match status" value="1"/>
</dbReference>
<dbReference type="InterPro" id="IPR019199">
    <property type="entry name" value="Virulence_VapD/CRISPR_Cas2"/>
</dbReference>
<keyword evidence="3 9" id="KW-0540">Nuclease</keyword>
<dbReference type="Proteomes" id="UP000027395">
    <property type="component" value="Chromosome"/>
</dbReference>
<dbReference type="GO" id="GO:0051607">
    <property type="term" value="P:defense response to virus"/>
    <property type="evidence" value="ECO:0007669"/>
    <property type="project" value="UniProtKB-UniRule"/>
</dbReference>
<gene>
    <name evidence="9" type="primary">cas2</name>
    <name evidence="11" type="ORF">A19Y_1710</name>
</gene>
<reference evidence="11 12" key="1">
    <citation type="journal article" date="2014" name="Appl. Environ. Microbiol.">
        <title>Elucidation of insertion elements encoded on plasmids and in vitro construction of shuttle vectors from the toxic cyanobacterium Planktothrix.</title>
        <authorList>
            <person name="Christiansen G."/>
            <person name="Goesmann A."/>
            <person name="Kurmayer R."/>
        </authorList>
    </citation>
    <scope>NUCLEOTIDE SEQUENCE [LARGE SCALE GENOMIC DNA]</scope>
    <source>
        <strain evidence="11 12">NIVA-CYA 126/8</strain>
    </source>
</reference>
<dbReference type="eggNOG" id="COG1343">
    <property type="taxonomic scope" value="Bacteria"/>
</dbReference>
<dbReference type="HAMAP" id="MF_01471">
    <property type="entry name" value="Cas2"/>
    <property type="match status" value="1"/>
</dbReference>
<keyword evidence="7 9" id="KW-0460">Magnesium</keyword>
<keyword evidence="4 9" id="KW-0479">Metal-binding</keyword>
<comment type="cofactor">
    <cofactor evidence="1 9">
        <name>Mg(2+)</name>
        <dbReference type="ChEBI" id="CHEBI:18420"/>
    </cofactor>
</comment>
<dbReference type="InterPro" id="IPR021127">
    <property type="entry name" value="CRISPR_associated_Cas2"/>
</dbReference>
<evidence type="ECO:0000313" key="11">
    <source>
        <dbReference type="EMBL" id="KEI66713.1"/>
    </source>
</evidence>